<dbReference type="SUPFAM" id="SSF52540">
    <property type="entry name" value="P-loop containing nucleoside triphosphate hydrolases"/>
    <property type="match status" value="1"/>
</dbReference>
<evidence type="ECO:0000256" key="4">
    <source>
        <dbReference type="ARBA" id="ARBA00022840"/>
    </source>
</evidence>
<dbReference type="Pfam" id="PF00005">
    <property type="entry name" value="ABC_tran"/>
    <property type="match status" value="1"/>
</dbReference>
<organism evidence="6 7">
    <name type="scientific">Brevibacterium aurantiacum</name>
    <dbReference type="NCBI Taxonomy" id="273384"/>
    <lineage>
        <taxon>Bacteria</taxon>
        <taxon>Bacillati</taxon>
        <taxon>Actinomycetota</taxon>
        <taxon>Actinomycetes</taxon>
        <taxon>Micrococcales</taxon>
        <taxon>Brevibacteriaceae</taxon>
        <taxon>Brevibacterium</taxon>
    </lineage>
</organism>
<dbReference type="InterPro" id="IPR017871">
    <property type="entry name" value="ABC_transporter-like_CS"/>
</dbReference>
<keyword evidence="3" id="KW-0547">Nucleotide-binding</keyword>
<dbReference type="InterPro" id="IPR003439">
    <property type="entry name" value="ABC_transporter-like_ATP-bd"/>
</dbReference>
<dbReference type="Gene3D" id="3.40.50.300">
    <property type="entry name" value="P-loop containing nucleotide triphosphate hydrolases"/>
    <property type="match status" value="1"/>
</dbReference>
<protein>
    <submittedName>
        <fullName evidence="6">Polar amino acid transport system ATP-binding protein</fullName>
        <ecNumber evidence="6">3.6.3.21</ecNumber>
    </submittedName>
</protein>
<evidence type="ECO:0000256" key="3">
    <source>
        <dbReference type="ARBA" id="ARBA00022741"/>
    </source>
</evidence>
<keyword evidence="4 6" id="KW-0067">ATP-binding</keyword>
<dbReference type="GO" id="GO:0016887">
    <property type="term" value="F:ATP hydrolysis activity"/>
    <property type="evidence" value="ECO:0007669"/>
    <property type="project" value="InterPro"/>
</dbReference>
<dbReference type="GO" id="GO:0015424">
    <property type="term" value="F:ABC-type amino acid transporter activity"/>
    <property type="evidence" value="ECO:0007669"/>
    <property type="project" value="InterPro"/>
</dbReference>
<dbReference type="PROSITE" id="PS00211">
    <property type="entry name" value="ABC_TRANSPORTER_1"/>
    <property type="match status" value="1"/>
</dbReference>
<evidence type="ECO:0000313" key="7">
    <source>
        <dbReference type="Proteomes" id="UP000234327"/>
    </source>
</evidence>
<accession>A0A2H1I9L4</accession>
<dbReference type="AlphaFoldDB" id="A0A2H1I9L4"/>
<gene>
    <name evidence="6" type="ORF">BAURA63_00977</name>
</gene>
<evidence type="ECO:0000256" key="1">
    <source>
        <dbReference type="ARBA" id="ARBA00005417"/>
    </source>
</evidence>
<dbReference type="RefSeq" id="WP_101598124.1">
    <property type="nucleotide sequence ID" value="NZ_FXYZ01000003.1"/>
</dbReference>
<name>A0A2H1I9L4_BREAU</name>
<dbReference type="InterPro" id="IPR003593">
    <property type="entry name" value="AAA+_ATPase"/>
</dbReference>
<keyword evidence="2" id="KW-0813">Transport</keyword>
<dbReference type="InterPro" id="IPR030679">
    <property type="entry name" value="ABC_ATPase_HisP-typ"/>
</dbReference>
<evidence type="ECO:0000313" key="6">
    <source>
        <dbReference type="EMBL" id="SMX71843.1"/>
    </source>
</evidence>
<evidence type="ECO:0000256" key="2">
    <source>
        <dbReference type="ARBA" id="ARBA00022448"/>
    </source>
</evidence>
<evidence type="ECO:0000259" key="5">
    <source>
        <dbReference type="PROSITE" id="PS50893"/>
    </source>
</evidence>
<dbReference type="PANTHER" id="PTHR43166:SF4">
    <property type="entry name" value="PHOSPHONATES IMPORT ATP-BINDING PROTEIN PHNC"/>
    <property type="match status" value="1"/>
</dbReference>
<dbReference type="InterPro" id="IPR050086">
    <property type="entry name" value="MetN_ABC_transporter-like"/>
</dbReference>
<dbReference type="EMBL" id="FXYZ01000003">
    <property type="protein sequence ID" value="SMX71843.1"/>
    <property type="molecule type" value="Genomic_DNA"/>
</dbReference>
<dbReference type="PANTHER" id="PTHR43166">
    <property type="entry name" value="AMINO ACID IMPORT ATP-BINDING PROTEIN"/>
    <property type="match status" value="1"/>
</dbReference>
<proteinExistence type="inferred from homology"/>
<dbReference type="GO" id="GO:0005524">
    <property type="term" value="F:ATP binding"/>
    <property type="evidence" value="ECO:0007669"/>
    <property type="project" value="UniProtKB-KW"/>
</dbReference>
<dbReference type="Proteomes" id="UP000234327">
    <property type="component" value="Unassembled WGS sequence"/>
</dbReference>
<comment type="similarity">
    <text evidence="1">Belongs to the ABC transporter superfamily.</text>
</comment>
<dbReference type="EC" id="3.6.3.21" evidence="6"/>
<dbReference type="PIRSF" id="PIRSF039085">
    <property type="entry name" value="ABC_ATPase_HisP"/>
    <property type="match status" value="1"/>
</dbReference>
<dbReference type="PROSITE" id="PS50893">
    <property type="entry name" value="ABC_TRANSPORTER_2"/>
    <property type="match status" value="1"/>
</dbReference>
<reference evidence="6 7" key="1">
    <citation type="submission" date="2017-03" db="EMBL/GenBank/DDBJ databases">
        <authorList>
            <person name="Afonso C.L."/>
            <person name="Miller P.J."/>
            <person name="Scott M.A."/>
            <person name="Spackman E."/>
            <person name="Goraichik I."/>
            <person name="Dimitrov K.M."/>
            <person name="Suarez D.L."/>
            <person name="Swayne D.E."/>
        </authorList>
    </citation>
    <scope>NUCLEOTIDE SEQUENCE [LARGE SCALE GENOMIC DNA]</scope>
    <source>
        <strain evidence="7">6(3)</strain>
    </source>
</reference>
<dbReference type="SMART" id="SM00382">
    <property type="entry name" value="AAA"/>
    <property type="match status" value="1"/>
</dbReference>
<sequence length="263" mass="28799">MTTEETGGGSFLNIQHVDKWYGEFNVLSNVSLRVDRGDVVCIIGPSGSGKSTLLRCVSNLEQIDGGRIFLGDELIGIEPHKDGFARLTSSDAARQRQRFGFVFQQFQLFPHMTAYENVTVGPSRVKRDAPKDISSRADEILGKVGLKDKSGSYPSELSGGQQQRVGIARALAMNPDVLLFDEPTSALDPELVGEVLRTINDLAAMNHTMLVVTHQLEFARKIADTVVFFDRGTIVEQGPPSEILEAPHDPRTRSFLAAVQTEG</sequence>
<keyword evidence="6" id="KW-0378">Hydrolase</keyword>
<feature type="domain" description="ABC transporter" evidence="5">
    <location>
        <begin position="12"/>
        <end position="256"/>
    </location>
</feature>
<dbReference type="InterPro" id="IPR027417">
    <property type="entry name" value="P-loop_NTPase"/>
</dbReference>